<evidence type="ECO:0000313" key="4">
    <source>
        <dbReference type="Proteomes" id="UP000184184"/>
    </source>
</evidence>
<name>A0A1M7QTK5_9BACI</name>
<evidence type="ECO:0000256" key="1">
    <source>
        <dbReference type="SAM" id="MobiDB-lite"/>
    </source>
</evidence>
<feature type="chain" id="PRO_5039448994" evidence="2">
    <location>
        <begin position="22"/>
        <end position="551"/>
    </location>
</feature>
<evidence type="ECO:0000256" key="2">
    <source>
        <dbReference type="SAM" id="SignalP"/>
    </source>
</evidence>
<dbReference type="EMBL" id="FRCZ01000009">
    <property type="protein sequence ID" value="SHN35077.1"/>
    <property type="molecule type" value="Genomic_DNA"/>
</dbReference>
<dbReference type="SUPFAM" id="SSF53850">
    <property type="entry name" value="Periplasmic binding protein-like II"/>
    <property type="match status" value="1"/>
</dbReference>
<dbReference type="STRING" id="1027249.SAMN05216179_3583"/>
<sequence length="551" mass="62290">MYKRWLSNWLVLIVLSFTLIACSDDVEETGKEEEGSDKTEEASKGFEQGKYDPPITIDAVSCSNTIQYADGDSLEDNVHTRWAEEELGIKINYIWETTQEECDTQYNLNMTAGSELPDVMMSFDPVFTSQLIDSGQMMDISDAYEKYASEQVKEYIGSVDGAFDKYTREDGVYGIPIPSSAMNNDPVLWLREDWMQELELEAPETLDDVDQIFDAFTAEKADFGMAMSYEISDWIADTSWVFGAYGDAIPKQWVENDEGELVWGSVQPSMKEGLAKLNSWFEKGYISSEFGVQEGNDAIKLITSGKAGMSASPFWAGTWPLSDVTQLDEDAHMKPYPIPAGPDGLKGRKGSSVTQGGMLVHKDFEHIDALFLYLNRLYEGADPEAGHEFEYGYAEGIDYVMKDGEVSYNDEDFEYGKKLLVSKYFLTTQPLIDPYLEVETLAKLHEGAEPTTPYEKRVAGQNDIRKEAASVLMSQEDISVVDKYQGPPTDTMETRWDVLQQMESEAYLAIIYGDKDLDYFDKFVEEWYANGGKEITEEVNNWYQEVQNATD</sequence>
<feature type="compositionally biased region" description="Basic and acidic residues" evidence="1">
    <location>
        <begin position="28"/>
        <end position="50"/>
    </location>
</feature>
<dbReference type="Proteomes" id="UP000184184">
    <property type="component" value="Unassembled WGS sequence"/>
</dbReference>
<accession>A0A1M7QTK5</accession>
<dbReference type="RefSeq" id="WP_073203180.1">
    <property type="nucleotide sequence ID" value="NZ_FRCZ01000009.1"/>
</dbReference>
<dbReference type="OrthoDB" id="9787283at2"/>
<protein>
    <submittedName>
        <fullName evidence="3">Putative aldouronate transport system substrate-binding protein</fullName>
    </submittedName>
</protein>
<dbReference type="Gene3D" id="3.40.190.10">
    <property type="entry name" value="Periplasmic binding protein-like II"/>
    <property type="match status" value="2"/>
</dbReference>
<gene>
    <name evidence="3" type="ORF">SAMN05216179_3583</name>
</gene>
<evidence type="ECO:0000313" key="3">
    <source>
        <dbReference type="EMBL" id="SHN35077.1"/>
    </source>
</evidence>
<dbReference type="AlphaFoldDB" id="A0A1M7QTK5"/>
<organism evidence="3 4">
    <name type="scientific">Gracilibacillus kekensis</name>
    <dbReference type="NCBI Taxonomy" id="1027249"/>
    <lineage>
        <taxon>Bacteria</taxon>
        <taxon>Bacillati</taxon>
        <taxon>Bacillota</taxon>
        <taxon>Bacilli</taxon>
        <taxon>Bacillales</taxon>
        <taxon>Bacillaceae</taxon>
        <taxon>Gracilibacillus</taxon>
    </lineage>
</organism>
<keyword evidence="4" id="KW-1185">Reference proteome</keyword>
<feature type="signal peptide" evidence="2">
    <location>
        <begin position="1"/>
        <end position="21"/>
    </location>
</feature>
<reference evidence="3 4" key="1">
    <citation type="submission" date="2016-11" db="EMBL/GenBank/DDBJ databases">
        <authorList>
            <person name="Jaros S."/>
            <person name="Januszkiewicz K."/>
            <person name="Wedrychowicz H."/>
        </authorList>
    </citation>
    <scope>NUCLEOTIDE SEQUENCE [LARGE SCALE GENOMIC DNA]</scope>
    <source>
        <strain evidence="3 4">CGMCC 1.10681</strain>
    </source>
</reference>
<dbReference type="PROSITE" id="PS51257">
    <property type="entry name" value="PROKAR_LIPOPROTEIN"/>
    <property type="match status" value="1"/>
</dbReference>
<keyword evidence="2" id="KW-0732">Signal</keyword>
<feature type="region of interest" description="Disordered" evidence="1">
    <location>
        <begin position="27"/>
        <end position="51"/>
    </location>
</feature>
<proteinExistence type="predicted"/>